<evidence type="ECO:0000256" key="5">
    <source>
        <dbReference type="ARBA" id="ARBA00023210"/>
    </source>
</evidence>
<evidence type="ECO:0000256" key="3">
    <source>
        <dbReference type="ARBA" id="ARBA00022490"/>
    </source>
</evidence>
<keyword evidence="11" id="KW-1185">Reference proteome</keyword>
<accession>A0A420W6D4</accession>
<dbReference type="GO" id="GO:0043093">
    <property type="term" value="P:FtsZ-dependent cytokinesis"/>
    <property type="evidence" value="ECO:0007669"/>
    <property type="project" value="TreeGrafter"/>
</dbReference>
<dbReference type="GO" id="GO:0000917">
    <property type="term" value="P:division septum assembly"/>
    <property type="evidence" value="ECO:0007669"/>
    <property type="project" value="UniProtKB-KW"/>
</dbReference>
<dbReference type="PANTHER" id="PTHR34981:SF1">
    <property type="entry name" value="CELL DIVISION PROTEIN ZAPA"/>
    <property type="match status" value="1"/>
</dbReference>
<dbReference type="Gene3D" id="6.10.250.790">
    <property type="match status" value="1"/>
</dbReference>
<dbReference type="GO" id="GO:0030428">
    <property type="term" value="C:cell septum"/>
    <property type="evidence" value="ECO:0007669"/>
    <property type="project" value="TreeGrafter"/>
</dbReference>
<keyword evidence="4 10" id="KW-0132">Cell division</keyword>
<dbReference type="Proteomes" id="UP000280881">
    <property type="component" value="Unassembled WGS sequence"/>
</dbReference>
<name>A0A420W6D4_9BACT</name>
<dbReference type="PANTHER" id="PTHR34981">
    <property type="entry name" value="CELL DIVISION PROTEIN ZAPA"/>
    <property type="match status" value="1"/>
</dbReference>
<evidence type="ECO:0000256" key="9">
    <source>
        <dbReference type="ARBA" id="ARBA00033158"/>
    </source>
</evidence>
<dbReference type="AlphaFoldDB" id="A0A420W6D4"/>
<keyword evidence="5" id="KW-0717">Septation</keyword>
<protein>
    <recommendedName>
        <fullName evidence="2">Cell division protein ZapA</fullName>
    </recommendedName>
    <alternativeName>
        <fullName evidence="9">Z ring-associated protein ZapA</fullName>
    </alternativeName>
</protein>
<sequence>MSLPNTVEVIISGRKFTIKTDKDPDYVKSLAQRLEVMIEKIKAGNSRVTFDKALIVACFYLLDENESLKGQIRELGEEIKRLEEGAKLLVTTGKKLAP</sequence>
<dbReference type="RefSeq" id="WP_121170731.1">
    <property type="nucleotide sequence ID" value="NZ_RBIE01000002.1"/>
</dbReference>
<organism evidence="10 11">
    <name type="scientific">Thermovibrio guaymasensis</name>
    <dbReference type="NCBI Taxonomy" id="240167"/>
    <lineage>
        <taxon>Bacteria</taxon>
        <taxon>Pseudomonadati</taxon>
        <taxon>Aquificota</taxon>
        <taxon>Aquificia</taxon>
        <taxon>Desulfurobacteriales</taxon>
        <taxon>Desulfurobacteriaceae</taxon>
        <taxon>Thermovibrio</taxon>
    </lineage>
</organism>
<comment type="subunit">
    <text evidence="8">Homodimer. Interacts with FtsZ.</text>
</comment>
<dbReference type="Pfam" id="PF05164">
    <property type="entry name" value="ZapA"/>
    <property type="match status" value="1"/>
</dbReference>
<dbReference type="InterPro" id="IPR053712">
    <property type="entry name" value="Bac_CellDiv_Activator"/>
</dbReference>
<dbReference type="InterPro" id="IPR036192">
    <property type="entry name" value="Cell_div_ZapA-like_sf"/>
</dbReference>
<proteinExistence type="predicted"/>
<reference evidence="10 11" key="1">
    <citation type="submission" date="2018-10" db="EMBL/GenBank/DDBJ databases">
        <title>Genomic Encyclopedia of Type Strains, Phase IV (KMG-IV): sequencing the most valuable type-strain genomes for metagenomic binning, comparative biology and taxonomic classification.</title>
        <authorList>
            <person name="Goeker M."/>
        </authorList>
    </citation>
    <scope>NUCLEOTIDE SEQUENCE [LARGE SCALE GENOMIC DNA]</scope>
    <source>
        <strain evidence="10 11">DSM 15521</strain>
    </source>
</reference>
<dbReference type="SUPFAM" id="SSF102829">
    <property type="entry name" value="Cell division protein ZapA-like"/>
    <property type="match status" value="1"/>
</dbReference>
<evidence type="ECO:0000256" key="6">
    <source>
        <dbReference type="ARBA" id="ARBA00023306"/>
    </source>
</evidence>
<keyword evidence="6" id="KW-0131">Cell cycle</keyword>
<evidence type="ECO:0000313" key="10">
    <source>
        <dbReference type="EMBL" id="RKQ61587.1"/>
    </source>
</evidence>
<dbReference type="GO" id="GO:0032153">
    <property type="term" value="C:cell division site"/>
    <property type="evidence" value="ECO:0007669"/>
    <property type="project" value="TreeGrafter"/>
</dbReference>
<evidence type="ECO:0000256" key="7">
    <source>
        <dbReference type="ARBA" id="ARBA00024910"/>
    </source>
</evidence>
<comment type="subcellular location">
    <subcellularLocation>
        <location evidence="1">Cytoplasm</location>
    </subcellularLocation>
</comment>
<comment type="function">
    <text evidence="7">Activator of cell division through the inhibition of FtsZ GTPase activity, therefore promoting FtsZ assembly into bundles of protofilaments necessary for the formation of the division Z ring. It is recruited early at mid-cell but it is not essential for cell division.</text>
</comment>
<evidence type="ECO:0000256" key="2">
    <source>
        <dbReference type="ARBA" id="ARBA00015195"/>
    </source>
</evidence>
<evidence type="ECO:0000256" key="4">
    <source>
        <dbReference type="ARBA" id="ARBA00022618"/>
    </source>
</evidence>
<dbReference type="GO" id="GO:0000921">
    <property type="term" value="P:septin ring assembly"/>
    <property type="evidence" value="ECO:0007669"/>
    <property type="project" value="TreeGrafter"/>
</dbReference>
<evidence type="ECO:0000256" key="1">
    <source>
        <dbReference type="ARBA" id="ARBA00004496"/>
    </source>
</evidence>
<evidence type="ECO:0000313" key="11">
    <source>
        <dbReference type="Proteomes" id="UP000280881"/>
    </source>
</evidence>
<dbReference type="EMBL" id="RBIE01000002">
    <property type="protein sequence ID" value="RKQ61587.1"/>
    <property type="molecule type" value="Genomic_DNA"/>
</dbReference>
<dbReference type="OrthoDB" id="9808604at2"/>
<gene>
    <name evidence="10" type="ORF">C7457_1023</name>
</gene>
<dbReference type="GO" id="GO:0005829">
    <property type="term" value="C:cytosol"/>
    <property type="evidence" value="ECO:0007669"/>
    <property type="project" value="TreeGrafter"/>
</dbReference>
<keyword evidence="3" id="KW-0963">Cytoplasm</keyword>
<comment type="caution">
    <text evidence="10">The sequence shown here is derived from an EMBL/GenBank/DDBJ whole genome shotgun (WGS) entry which is preliminary data.</text>
</comment>
<evidence type="ECO:0000256" key="8">
    <source>
        <dbReference type="ARBA" id="ARBA00026068"/>
    </source>
</evidence>
<dbReference type="InterPro" id="IPR007838">
    <property type="entry name" value="Cell_div_ZapA-like"/>
</dbReference>